<dbReference type="AlphaFoldDB" id="A0A285BZ27"/>
<gene>
    <name evidence="1" type="ORF">SAMN06296273_1797</name>
</gene>
<evidence type="ECO:0000313" key="2">
    <source>
        <dbReference type="Proteomes" id="UP000242498"/>
    </source>
</evidence>
<reference evidence="1 2" key="1">
    <citation type="submission" date="2017-08" db="EMBL/GenBank/DDBJ databases">
        <authorList>
            <person name="de Groot N.N."/>
        </authorList>
    </citation>
    <scope>NUCLEOTIDE SEQUENCE [LARGE SCALE GENOMIC DNA]</scope>
    <source>
        <strain evidence="1 2">Nm15</strain>
    </source>
</reference>
<proteinExistence type="predicted"/>
<name>A0A285BZ27_9PROT</name>
<dbReference type="RefSeq" id="WP_145956228.1">
    <property type="nucleotide sequence ID" value="NZ_LT907782.1"/>
</dbReference>
<evidence type="ECO:0000313" key="1">
    <source>
        <dbReference type="EMBL" id="SNX60335.1"/>
    </source>
</evidence>
<organism evidence="1 2">
    <name type="scientific">Nitrosomonas ureae</name>
    <dbReference type="NCBI Taxonomy" id="44577"/>
    <lineage>
        <taxon>Bacteria</taxon>
        <taxon>Pseudomonadati</taxon>
        <taxon>Pseudomonadota</taxon>
        <taxon>Betaproteobacteria</taxon>
        <taxon>Nitrosomonadales</taxon>
        <taxon>Nitrosomonadaceae</taxon>
        <taxon>Nitrosomonas</taxon>
    </lineage>
</organism>
<accession>A0A285BZ27</accession>
<protein>
    <submittedName>
        <fullName evidence="1">Uncharacterized protein</fullName>
    </submittedName>
</protein>
<dbReference type="EMBL" id="LT907782">
    <property type="protein sequence ID" value="SNX60335.1"/>
    <property type="molecule type" value="Genomic_DNA"/>
</dbReference>
<sequence>MPNRRRLVQEAHERFTVGKFLEHLNHCYHSNFVVTDEPNPPEAIIQSRHTTRWVEVTTVFWNKAFAKDVYSYATESEVHTPIGDRVYVEPDAEFAASFVSTVKQKLEKTNYTKFRDFYGPGYLVVSAQYPLFNEHTIRSISQAWSLLTVNDQGCFRSIYITYRIFNGYRVFLWRPKSIAR</sequence>
<dbReference type="Proteomes" id="UP000242498">
    <property type="component" value="Chromosome I"/>
</dbReference>